<dbReference type="PANTHER" id="PTHR42872">
    <property type="entry name" value="PROTEIN-GLUTAMATE METHYLESTERASE/PROTEIN-GLUTAMINE GLUTAMINASE"/>
    <property type="match status" value="1"/>
</dbReference>
<dbReference type="CDD" id="cd17541">
    <property type="entry name" value="REC_CheB-like"/>
    <property type="match status" value="1"/>
</dbReference>
<dbReference type="PANTHER" id="PTHR42872:SF6">
    <property type="entry name" value="PROTEIN-GLUTAMATE METHYLESTERASE_PROTEIN-GLUTAMINE GLUTAMINASE"/>
    <property type="match status" value="1"/>
</dbReference>
<comment type="caution">
    <text evidence="2">The sequence shown here is derived from an EMBL/GenBank/DDBJ whole genome shotgun (WGS) entry which is preliminary data.</text>
</comment>
<dbReference type="SUPFAM" id="SSF52172">
    <property type="entry name" value="CheY-like"/>
    <property type="match status" value="1"/>
</dbReference>
<dbReference type="GO" id="GO:0000160">
    <property type="term" value="P:phosphorelay signal transduction system"/>
    <property type="evidence" value="ECO:0007669"/>
    <property type="project" value="InterPro"/>
</dbReference>
<dbReference type="InterPro" id="IPR011006">
    <property type="entry name" value="CheY-like_superfamily"/>
</dbReference>
<dbReference type="OrthoDB" id="2857at2157"/>
<organism evidence="2 3">
    <name type="scientific">Nitrosopumilus zosterae</name>
    <dbReference type="NCBI Taxonomy" id="718286"/>
    <lineage>
        <taxon>Archaea</taxon>
        <taxon>Nitrososphaerota</taxon>
        <taxon>Nitrososphaeria</taxon>
        <taxon>Nitrosopumilales</taxon>
        <taxon>Nitrosopumilaceae</taxon>
        <taxon>Nitrosopumilus</taxon>
    </lineage>
</organism>
<dbReference type="Gene3D" id="3.40.50.2300">
    <property type="match status" value="1"/>
</dbReference>
<gene>
    <name evidence="2" type="ORF">NZNM25_07330</name>
</gene>
<dbReference type="AlphaFoldDB" id="A0A2S2KQJ2"/>
<keyword evidence="3" id="KW-1185">Reference proteome</keyword>
<dbReference type="PROSITE" id="PS50110">
    <property type="entry name" value="RESPONSE_REGULATORY"/>
    <property type="match status" value="1"/>
</dbReference>
<dbReference type="GeneID" id="76208942"/>
<feature type="domain" description="Response regulatory" evidence="1">
    <location>
        <begin position="1"/>
        <end position="116"/>
    </location>
</feature>
<dbReference type="InterPro" id="IPR001789">
    <property type="entry name" value="Sig_transdc_resp-reg_receiver"/>
</dbReference>
<dbReference type="Pfam" id="PF00072">
    <property type="entry name" value="Response_reg"/>
    <property type="match status" value="1"/>
</dbReference>
<accession>A0A2S2KQJ2</accession>
<dbReference type="SMART" id="SM00448">
    <property type="entry name" value="REC"/>
    <property type="match status" value="1"/>
</dbReference>
<dbReference type="RefSeq" id="WP_160049200.1">
    <property type="nucleotide sequence ID" value="NZ_AP026695.1"/>
</dbReference>
<dbReference type="EMBL" id="BGKI01000004">
    <property type="protein sequence ID" value="GBH33942.1"/>
    <property type="molecule type" value="Genomic_DNA"/>
</dbReference>
<evidence type="ECO:0000313" key="2">
    <source>
        <dbReference type="EMBL" id="GBH33942.1"/>
    </source>
</evidence>
<dbReference type="Proteomes" id="UP000245829">
    <property type="component" value="Unassembled WGS sequence"/>
</dbReference>
<evidence type="ECO:0000259" key="1">
    <source>
        <dbReference type="PROSITE" id="PS50110"/>
    </source>
</evidence>
<evidence type="ECO:0000313" key="3">
    <source>
        <dbReference type="Proteomes" id="UP000245829"/>
    </source>
</evidence>
<reference evidence="2 3" key="1">
    <citation type="submission" date="2018-05" db="EMBL/GenBank/DDBJ databases">
        <title>genome sequencing of Nitrosopumilus sp. NM25.</title>
        <authorList>
            <person name="Mori K."/>
            <person name="Nakagawa T."/>
        </authorList>
    </citation>
    <scope>NUCLEOTIDE SEQUENCE [LARGE SCALE GENOMIC DNA]</scope>
    <source>
        <strain evidence="2 3">NM25</strain>
    </source>
</reference>
<sequence>MIINDSRAMRLFLEDIVNSYFGWQLIGSYSDATYALSVLENKKPDVILLDLEMPKMDGFTFLERLGNVGIYPTIITSNYAIDGSEIVSDALALGAVDYIVPPSSNSKVDFDKFKLRLRHKITKASLKSSRYSLFSNSGKSKSRIT</sequence>
<protein>
    <recommendedName>
        <fullName evidence="1">Response regulatory domain-containing protein</fullName>
    </recommendedName>
</protein>
<name>A0A2S2KQJ2_9ARCH</name>
<proteinExistence type="predicted"/>